<protein>
    <recommendedName>
        <fullName evidence="4">Protein XRI1</fullName>
    </recommendedName>
</protein>
<gene>
    <name evidence="2" type="ORF">RJ641_003505</name>
</gene>
<reference evidence="2 3" key="1">
    <citation type="submission" date="2023-12" db="EMBL/GenBank/DDBJ databases">
        <title>A high-quality genome assembly for Dillenia turbinata (Dilleniales).</title>
        <authorList>
            <person name="Chanderbali A."/>
        </authorList>
    </citation>
    <scope>NUCLEOTIDE SEQUENCE [LARGE SCALE GENOMIC DNA]</scope>
    <source>
        <strain evidence="2">LSX21</strain>
        <tissue evidence="2">Leaf</tissue>
    </source>
</reference>
<feature type="compositionally biased region" description="Basic and acidic residues" evidence="1">
    <location>
        <begin position="157"/>
        <end position="171"/>
    </location>
</feature>
<proteinExistence type="predicted"/>
<dbReference type="AlphaFoldDB" id="A0AAN8ZBG7"/>
<dbReference type="GO" id="GO:0007143">
    <property type="term" value="P:female meiotic nuclear division"/>
    <property type="evidence" value="ECO:0007669"/>
    <property type="project" value="InterPro"/>
</dbReference>
<evidence type="ECO:0000256" key="1">
    <source>
        <dbReference type="SAM" id="MobiDB-lite"/>
    </source>
</evidence>
<feature type="compositionally biased region" description="Low complexity" evidence="1">
    <location>
        <begin position="141"/>
        <end position="155"/>
    </location>
</feature>
<dbReference type="GO" id="GO:0007140">
    <property type="term" value="P:male meiotic nuclear division"/>
    <property type="evidence" value="ECO:0007669"/>
    <property type="project" value="InterPro"/>
</dbReference>
<name>A0AAN8ZBG7_9MAGN</name>
<dbReference type="Proteomes" id="UP001370490">
    <property type="component" value="Unassembled WGS sequence"/>
</dbReference>
<feature type="compositionally biased region" description="Basic and acidic residues" evidence="1">
    <location>
        <begin position="127"/>
        <end position="140"/>
    </location>
</feature>
<evidence type="ECO:0000313" key="2">
    <source>
        <dbReference type="EMBL" id="KAK6931712.1"/>
    </source>
</evidence>
<organism evidence="2 3">
    <name type="scientific">Dillenia turbinata</name>
    <dbReference type="NCBI Taxonomy" id="194707"/>
    <lineage>
        <taxon>Eukaryota</taxon>
        <taxon>Viridiplantae</taxon>
        <taxon>Streptophyta</taxon>
        <taxon>Embryophyta</taxon>
        <taxon>Tracheophyta</taxon>
        <taxon>Spermatophyta</taxon>
        <taxon>Magnoliopsida</taxon>
        <taxon>eudicotyledons</taxon>
        <taxon>Gunneridae</taxon>
        <taxon>Pentapetalae</taxon>
        <taxon>Dilleniales</taxon>
        <taxon>Dilleniaceae</taxon>
        <taxon>Dillenia</taxon>
    </lineage>
</organism>
<feature type="region of interest" description="Disordered" evidence="1">
    <location>
        <begin position="110"/>
        <end position="174"/>
    </location>
</feature>
<keyword evidence="3" id="KW-1185">Reference proteome</keyword>
<dbReference type="PANTHER" id="PTHR33385:SF18">
    <property type="entry name" value="XRI1-LIKE PROTEIN"/>
    <property type="match status" value="1"/>
</dbReference>
<dbReference type="InterPro" id="IPR039933">
    <property type="entry name" value="XRI1"/>
</dbReference>
<accession>A0AAN8ZBG7</accession>
<sequence>MGDLPSLAIPSLDWNLHNFGVFNADMSLAMTGAAQFLLSVESDSSTGYLEDALGEFTKRHSKRRRISVCSHDQLMQSFDFPKFNVQKYWNFDMGNFEEISVEEETANESLSRISQEEETTNVLTHTKSGEEAHSPLERLDSSSCSSYKDSVSTKSMILDKDTPPSHHDHGGGGRKMRRFIGGVVYPFAMVKPGGLEGDMTINDINERILMPPTRPLRHPVGDYACRPCVSPDGPGLSGKAVVAFTKIRTHGRGTITIIRTKG</sequence>
<evidence type="ECO:0000313" key="3">
    <source>
        <dbReference type="Proteomes" id="UP001370490"/>
    </source>
</evidence>
<dbReference type="EMBL" id="JBAMMX010000011">
    <property type="protein sequence ID" value="KAK6931712.1"/>
    <property type="molecule type" value="Genomic_DNA"/>
</dbReference>
<comment type="caution">
    <text evidence="2">The sequence shown here is derived from an EMBL/GenBank/DDBJ whole genome shotgun (WGS) entry which is preliminary data.</text>
</comment>
<evidence type="ECO:0008006" key="4">
    <source>
        <dbReference type="Google" id="ProtNLM"/>
    </source>
</evidence>
<dbReference type="PANTHER" id="PTHR33385">
    <property type="entry name" value="PROTEIN XRI1"/>
    <property type="match status" value="1"/>
</dbReference>